<dbReference type="Pfam" id="PF06427">
    <property type="entry name" value="UDP-g_GGTase"/>
    <property type="match status" value="1"/>
</dbReference>
<dbReference type="FunFam" id="3.90.550.10:FF:000065">
    <property type="entry name" value="UDP-glucose:glycoprotein glucosyltransferase, putative"/>
    <property type="match status" value="1"/>
</dbReference>
<keyword evidence="10" id="KW-0812">Transmembrane</keyword>
<dbReference type="GO" id="GO:0003980">
    <property type="term" value="F:UDP-glucose:glycoprotein glucosyltransferase activity"/>
    <property type="evidence" value="ECO:0007669"/>
    <property type="project" value="InterPro"/>
</dbReference>
<dbReference type="CDD" id="cd06432">
    <property type="entry name" value="GT8_HUGT1_C_like"/>
    <property type="match status" value="1"/>
</dbReference>
<dbReference type="InterPro" id="IPR040693">
    <property type="entry name" value="UGGT_TRXL_1"/>
</dbReference>
<proteinExistence type="inferred from homology"/>
<protein>
    <recommendedName>
        <fullName evidence="18">Glycosyltransferase family 24 protein</fullName>
    </recommendedName>
</protein>
<evidence type="ECO:0000259" key="15">
    <source>
        <dbReference type="Pfam" id="PF18404"/>
    </source>
</evidence>
<evidence type="ECO:0000259" key="12">
    <source>
        <dbReference type="Pfam" id="PF18401"/>
    </source>
</evidence>
<keyword evidence="7" id="KW-0256">Endoplasmic reticulum</keyword>
<dbReference type="OrthoDB" id="27683at2759"/>
<evidence type="ECO:0000256" key="3">
    <source>
        <dbReference type="ARBA" id="ARBA00004922"/>
    </source>
</evidence>
<keyword evidence="8" id="KW-0325">Glycoprotein</keyword>
<feature type="transmembrane region" description="Helical" evidence="10">
    <location>
        <begin position="432"/>
        <end position="452"/>
    </location>
</feature>
<keyword evidence="17" id="KW-1185">Reference proteome</keyword>
<evidence type="ECO:0000313" key="16">
    <source>
        <dbReference type="EMBL" id="OJA13336.1"/>
    </source>
</evidence>
<feature type="domain" description="Glucosyltransferase 24 catalytic" evidence="15">
    <location>
        <begin position="1806"/>
        <end position="2071"/>
    </location>
</feature>
<dbReference type="Pfam" id="PF18403">
    <property type="entry name" value="Thioredoxin_15"/>
    <property type="match status" value="1"/>
</dbReference>
<evidence type="ECO:0000256" key="1">
    <source>
        <dbReference type="ARBA" id="ARBA00001913"/>
    </source>
</evidence>
<feature type="domain" description="UDP-glucose:glycoprotein glucosyltransferase thioredoxin-like" evidence="14">
    <location>
        <begin position="1281"/>
        <end position="1469"/>
    </location>
</feature>
<comment type="cofactor">
    <cofactor evidence="1">
        <name>Ca(2+)</name>
        <dbReference type="ChEBI" id="CHEBI:29108"/>
    </cofactor>
</comment>
<feature type="domain" description="UGGT thioredoxin-like" evidence="11">
    <location>
        <begin position="542"/>
        <end position="713"/>
    </location>
</feature>
<feature type="domain" description="UGGT thioredoxin-like" evidence="13">
    <location>
        <begin position="986"/>
        <end position="1238"/>
    </location>
</feature>
<dbReference type="InterPro" id="IPR029044">
    <property type="entry name" value="Nucleotide-diphossugar_trans"/>
</dbReference>
<comment type="subcellular location">
    <subcellularLocation>
        <location evidence="2">Endoplasmic reticulum lumen</location>
    </subcellularLocation>
</comment>
<evidence type="ECO:0000256" key="6">
    <source>
        <dbReference type="ARBA" id="ARBA00022729"/>
    </source>
</evidence>
<feature type="compositionally biased region" description="Basic and acidic residues" evidence="9">
    <location>
        <begin position="2117"/>
        <end position="2126"/>
    </location>
</feature>
<evidence type="ECO:0008006" key="18">
    <source>
        <dbReference type="Google" id="ProtNLM"/>
    </source>
</evidence>
<evidence type="ECO:0000256" key="2">
    <source>
        <dbReference type="ARBA" id="ARBA00004319"/>
    </source>
</evidence>
<dbReference type="InterPro" id="IPR040525">
    <property type="entry name" value="UGGT_TRXL_4"/>
</dbReference>
<evidence type="ECO:0000256" key="10">
    <source>
        <dbReference type="SAM" id="Phobius"/>
    </source>
</evidence>
<feature type="domain" description="UGGT thioredoxin-like" evidence="12">
    <location>
        <begin position="788"/>
        <end position="925"/>
    </location>
</feature>
<dbReference type="Proteomes" id="UP000183567">
    <property type="component" value="Unassembled WGS sequence"/>
</dbReference>
<dbReference type="GO" id="GO:0051082">
    <property type="term" value="F:unfolded protein binding"/>
    <property type="evidence" value="ECO:0007669"/>
    <property type="project" value="TreeGrafter"/>
</dbReference>
<dbReference type="Pfam" id="PF18404">
    <property type="entry name" value="Glyco_transf_24"/>
    <property type="match status" value="1"/>
</dbReference>
<accession>A0A1J8QIW8</accession>
<dbReference type="GO" id="GO:0036503">
    <property type="term" value="P:ERAD pathway"/>
    <property type="evidence" value="ECO:0007669"/>
    <property type="project" value="TreeGrafter"/>
</dbReference>
<dbReference type="Pfam" id="PF18402">
    <property type="entry name" value="Thioredoxin_14"/>
    <property type="match status" value="1"/>
</dbReference>
<comment type="caution">
    <text evidence="16">The sequence shown here is derived from an EMBL/GenBank/DDBJ whole genome shotgun (WGS) entry which is preliminary data.</text>
</comment>
<keyword evidence="10" id="KW-0472">Membrane</keyword>
<evidence type="ECO:0000259" key="11">
    <source>
        <dbReference type="Pfam" id="PF18400"/>
    </source>
</evidence>
<evidence type="ECO:0000256" key="5">
    <source>
        <dbReference type="ARBA" id="ARBA00022679"/>
    </source>
</evidence>
<organism evidence="16 17">
    <name type="scientific">Rhizopogon vesiculosus</name>
    <dbReference type="NCBI Taxonomy" id="180088"/>
    <lineage>
        <taxon>Eukaryota</taxon>
        <taxon>Fungi</taxon>
        <taxon>Dikarya</taxon>
        <taxon>Basidiomycota</taxon>
        <taxon>Agaricomycotina</taxon>
        <taxon>Agaricomycetes</taxon>
        <taxon>Agaricomycetidae</taxon>
        <taxon>Boletales</taxon>
        <taxon>Suillineae</taxon>
        <taxon>Rhizopogonaceae</taxon>
        <taxon>Rhizopogon</taxon>
    </lineage>
</organism>
<dbReference type="PANTHER" id="PTHR11226">
    <property type="entry name" value="UDP-GLUCOSE GLYCOPROTEIN:GLUCOSYLTRANSFERASE"/>
    <property type="match status" value="1"/>
</dbReference>
<evidence type="ECO:0000256" key="7">
    <source>
        <dbReference type="ARBA" id="ARBA00022824"/>
    </source>
</evidence>
<reference evidence="16 17" key="1">
    <citation type="submission" date="2016-03" db="EMBL/GenBank/DDBJ databases">
        <title>Comparative genomics of the ectomycorrhizal sister species Rhizopogon vinicolor and Rhizopogon vesiculosus (Basidiomycota: Boletales) reveals a divergence of the mating type B locus.</title>
        <authorList>
            <person name="Mujic A.B."/>
            <person name="Kuo A."/>
            <person name="Tritt A."/>
            <person name="Lipzen A."/>
            <person name="Chen C."/>
            <person name="Johnson J."/>
            <person name="Sharma A."/>
            <person name="Barry K."/>
            <person name="Grigoriev I.V."/>
            <person name="Spatafora J.W."/>
        </authorList>
    </citation>
    <scope>NUCLEOTIDE SEQUENCE [LARGE SCALE GENOMIC DNA]</scope>
    <source>
        <strain evidence="16 17">AM-OR11-056</strain>
    </source>
</reference>
<dbReference type="Gene3D" id="3.90.550.10">
    <property type="entry name" value="Spore Coat Polysaccharide Biosynthesis Protein SpsA, Chain A"/>
    <property type="match status" value="1"/>
</dbReference>
<sequence length="2126" mass="237227">MPIPSIPLDSSITANFIPIGAANEPRYENRRPVEKSVKYEKIPELMRDFPNQSCPWLNLDWKAYVHPEGALYLYDDRRRTFTEANMDKTTFHLVNGCVNALHDLARIKSVNLEDDNIELVVHVEQGEDNTPVPCQYYFVDHVTRTLFWLHENDHATDNIFSGLQGVYDPSHIAHALEAEYWTHCERYPNHELERVKLLKELRGLVMYASAEIITSDASLSPFDADELKSILELISHLEVNANDENSLHSNCVVARFMQYFSRSKFFNFCGLPCARLDADKSVHREDINFFYPVTISFSFALDAMLFWAPRAHYNDLRRVWVDECINAPRWKDFSRNLMAEWTGITIYSTVMLAVDVSFLAVPNVNIGQSQSVGVIATYISIIFITGSLIVSLLLARQTQRYGPESAEGAAELLSNMMGAFFGMRALATIHSLPYAMLMWGMIFFAISLLYNVFKSTTMAMLASVVTGSVVVTLFILWSQTASCRQRLDGYCFTLTHLANPEESAAMRSRTVVVLGCTLLSTSYASPPVSVSLRSSFSAADPLLEALETVSLASPEHLFPFLNHFPLPLKPGTTREAHKAILDLAETHLQPPEQAAVNIGLALHAASPKLAAQEIHKSGREGCEDWVDWYGNVACDADELNRLVEISTTVSDFESQPKVKRLQTDHTTPLQPSLKASRWTAIHYADPMSPAFKSLHDVLLSLSPDVEYVLRWARPIIAADGPYLSGYGVALDLKKMDYLAVDDRRDSSSTSHGRPSDSESEEGNEEDLLSCIFEAMSFVDAETEEKAAANVPLTKEEIRDLGLKATSFLSLLSNSPSLQSFTTSCLSEKSHSPLKMLRTLSENFPLYAAPLARKVSVSDSVRDEVHGNWGKAMMGTNTVWVNGRVLEGEVGMFGLLRTFARERALIRSLVDLGLSRGQAIEFVMHPVHSGPVDPPPSKKSNTQVRRGTTLGSAKRFVLDTDTETDLGAETITYEISPKWNDLLDGIVDSSDRSEGGSVIVWWNDIEEDTRYTGWGTDLTQLLRTHPSQLFSPFLRLRINVINAVLALDLSQPRFYPLLASQVEGIISRGFPVRWGLVPVAADDGDGLKMARIVYYIAQKFGRSQLASFFRSLSTAHTQQPLAAPAWSAVHGAFNTLGAPDNFADVASGKIPSVEEAIANAKRWTRRLGVSGDDGEAFVNGKWYEVGDNFLRDLQTEAVAQMQLLQELVYLEELTGASIPLMSTFFYDLPTTVERRNPYVFSKAPSSVHTRSSSAGSLKMFDLGDLSKRTGWNLLKGAWVTSDTEWTPISMVVIADLDSAEGEALFQEAVTFISSGASQSRVTFLHNPNASSAGGKVSSLIAHIGSTGDLGTLSPDVLRRALEVEMEDATQIFNAEGIRLRSDPQAHAAFLTTSRLLAREVGLQPGERAILVNGRLVGPISPTSEFVSEDFVTLETYEMKKRVGRVVQALEAVLPDTELDVFAYANIASVASSIIYADQQPDPSEVGLFDSAPKPRTRSYRHLSGSYTKFEFGAQEDALTHLVLLLDPLSEAAQKWSAILEKHEELFPEVYFELYLNPTQHSEIPLKRFYRYSVEPRLQYDNNGHELPVQVTFNGLSADPIYTLSMDVPPSWLVRPREALYDLDNIQPSTLPPDGLHALFSLDYLVVEGHARETNFNSPPRGVQLQLATSSLAADHTPSVVDDTQVVANLGYLQFKARPGTFKLDIREGRGREVYEMVSVGSEGWNSPSVKESGEELTVTSFEGLTLYPRLTRKSGMERVDVLGGLEQRSDHSQTVVGGILSKISSLFTSQSEITTQVAKTRPKHADINIFTVASGLLYERFASIMILSVLRNTNSSVKFWFIENFLSPSFLEFIPHMAEEYGFQYELVTYKWPSWLRAQKEKQRIIWAYKILFLDVLFPMDLNKVIFVDADQIVRADLQELVDLDLQGAPYGYTPMGDDNHEMEGFRFWKTGYWRDFLGGLPYHISALYVVDLVRFRQMAAGDILRGQYQMLSADPNSLANLDQDLPNNIQRDVPIFSLHEDWLWCETWCSKDRLHRAKTIDLCQNPLTKEPKLSRARQIPEWEEYDNEIAQFARKLAAEGKIHSSVATAGSDVLANAGSTQSAKNSDIGGASDSDDKDPQNRHDEL</sequence>
<dbReference type="STRING" id="180088.A0A1J8QIW8"/>
<feature type="transmembrane region" description="Helical" evidence="10">
    <location>
        <begin position="289"/>
        <end position="308"/>
    </location>
</feature>
<feature type="region of interest" description="Disordered" evidence="9">
    <location>
        <begin position="743"/>
        <end position="764"/>
    </location>
</feature>
<dbReference type="InterPro" id="IPR040497">
    <property type="entry name" value="Glyco_transf_24"/>
</dbReference>
<comment type="pathway">
    <text evidence="3">Protein modification; protein glycosylation.</text>
</comment>
<feature type="region of interest" description="Disordered" evidence="9">
    <location>
        <begin position="926"/>
        <end position="945"/>
    </location>
</feature>
<gene>
    <name evidence="16" type="ORF">AZE42_05587</name>
</gene>
<feature type="transmembrane region" description="Helical" evidence="10">
    <location>
        <begin position="372"/>
        <end position="394"/>
    </location>
</feature>
<dbReference type="Pfam" id="PF18400">
    <property type="entry name" value="Thioredoxin_12"/>
    <property type="match status" value="1"/>
</dbReference>
<feature type="transmembrane region" description="Helical" evidence="10">
    <location>
        <begin position="459"/>
        <end position="477"/>
    </location>
</feature>
<feature type="region of interest" description="Disordered" evidence="9">
    <location>
        <begin position="2097"/>
        <end position="2126"/>
    </location>
</feature>
<dbReference type="EMBL" id="LVVM01004187">
    <property type="protein sequence ID" value="OJA13336.1"/>
    <property type="molecule type" value="Genomic_DNA"/>
</dbReference>
<keyword evidence="6" id="KW-0732">Signal</keyword>
<dbReference type="GO" id="GO:0005788">
    <property type="term" value="C:endoplasmic reticulum lumen"/>
    <property type="evidence" value="ECO:0007669"/>
    <property type="project" value="UniProtKB-SubCell"/>
</dbReference>
<comment type="similarity">
    <text evidence="4">Belongs to the glycosyltransferase 8 family.</text>
</comment>
<dbReference type="InterPro" id="IPR040692">
    <property type="entry name" value="UGGT_TRXL_3"/>
</dbReference>
<dbReference type="InterPro" id="IPR040694">
    <property type="entry name" value="UGGT_TRXL_2"/>
</dbReference>
<dbReference type="GO" id="GO:0018279">
    <property type="term" value="P:protein N-linked glycosylation via asparagine"/>
    <property type="evidence" value="ECO:0007669"/>
    <property type="project" value="TreeGrafter"/>
</dbReference>
<name>A0A1J8QIW8_9AGAM</name>
<evidence type="ECO:0000313" key="17">
    <source>
        <dbReference type="Proteomes" id="UP000183567"/>
    </source>
</evidence>
<keyword evidence="10" id="KW-1133">Transmembrane helix</keyword>
<dbReference type="SUPFAM" id="SSF53448">
    <property type="entry name" value="Nucleotide-diphospho-sugar transferases"/>
    <property type="match status" value="1"/>
</dbReference>
<evidence type="ECO:0000256" key="4">
    <source>
        <dbReference type="ARBA" id="ARBA00006351"/>
    </source>
</evidence>
<dbReference type="PANTHER" id="PTHR11226:SF0">
    <property type="entry name" value="UDP-GLUCOSE:GLYCOPROTEIN GLUCOSYLTRANSFERASE"/>
    <property type="match status" value="1"/>
</dbReference>
<dbReference type="UniPathway" id="UPA00378"/>
<feature type="transmembrane region" description="Helical" evidence="10">
    <location>
        <begin position="338"/>
        <end position="360"/>
    </location>
</feature>
<keyword evidence="5" id="KW-0808">Transferase</keyword>
<dbReference type="InterPro" id="IPR009448">
    <property type="entry name" value="UDP-g_GGtrans"/>
</dbReference>
<evidence type="ECO:0000259" key="13">
    <source>
        <dbReference type="Pfam" id="PF18402"/>
    </source>
</evidence>
<dbReference type="Pfam" id="PF18401">
    <property type="entry name" value="Thioredoxin_13"/>
    <property type="match status" value="1"/>
</dbReference>
<evidence type="ECO:0000256" key="9">
    <source>
        <dbReference type="SAM" id="MobiDB-lite"/>
    </source>
</evidence>
<evidence type="ECO:0000259" key="14">
    <source>
        <dbReference type="Pfam" id="PF18403"/>
    </source>
</evidence>
<evidence type="ECO:0000256" key="8">
    <source>
        <dbReference type="ARBA" id="ARBA00023180"/>
    </source>
</evidence>